<dbReference type="SUPFAM" id="SSF51658">
    <property type="entry name" value="Xylose isomerase-like"/>
    <property type="match status" value="1"/>
</dbReference>
<accession>A0A425XZ92</accession>
<keyword evidence="2" id="KW-1185">Reference proteome</keyword>
<dbReference type="Proteomes" id="UP000285794">
    <property type="component" value="Unassembled WGS sequence"/>
</dbReference>
<dbReference type="InterPro" id="IPR036237">
    <property type="entry name" value="Xyl_isomerase-like_sf"/>
</dbReference>
<dbReference type="RefSeq" id="WP_125031192.1">
    <property type="nucleotide sequence ID" value="NZ_JAPXVP010000005.1"/>
</dbReference>
<evidence type="ECO:0008006" key="3">
    <source>
        <dbReference type="Google" id="ProtNLM"/>
    </source>
</evidence>
<organism evidence="1 2">
    <name type="scientific">Ancylomarina euxinus</name>
    <dbReference type="NCBI Taxonomy" id="2283627"/>
    <lineage>
        <taxon>Bacteria</taxon>
        <taxon>Pseudomonadati</taxon>
        <taxon>Bacteroidota</taxon>
        <taxon>Bacteroidia</taxon>
        <taxon>Marinilabiliales</taxon>
        <taxon>Marinifilaceae</taxon>
        <taxon>Ancylomarina</taxon>
    </lineage>
</organism>
<proteinExistence type="predicted"/>
<reference evidence="1 2" key="1">
    <citation type="submission" date="2018-07" db="EMBL/GenBank/DDBJ databases">
        <title>Draft genome sequence of Ancylomarina sp. M1P.</title>
        <authorList>
            <person name="Yadav S."/>
            <person name="Villanueva L."/>
            <person name="Damste J.S.S."/>
        </authorList>
    </citation>
    <scope>NUCLEOTIDE SEQUENCE [LARGE SCALE GENOMIC DNA]</scope>
    <source>
        <strain evidence="1 2">M1P</strain>
    </source>
</reference>
<comment type="caution">
    <text evidence="1">The sequence shown here is derived from an EMBL/GenBank/DDBJ whole genome shotgun (WGS) entry which is preliminary data.</text>
</comment>
<dbReference type="EMBL" id="QQWG01000012">
    <property type="protein sequence ID" value="RRG20529.1"/>
    <property type="molecule type" value="Genomic_DNA"/>
</dbReference>
<protein>
    <recommendedName>
        <fullName evidence="3">Xylose isomerase-like TIM barrel domain-containing protein</fullName>
    </recommendedName>
</protein>
<dbReference type="Gene3D" id="3.20.20.150">
    <property type="entry name" value="Divalent-metal-dependent TIM barrel enzymes"/>
    <property type="match status" value="1"/>
</dbReference>
<name>A0A425XZ92_9BACT</name>
<gene>
    <name evidence="1" type="ORF">DWB61_12365</name>
</gene>
<dbReference type="AlphaFoldDB" id="A0A425XZ92"/>
<evidence type="ECO:0000313" key="1">
    <source>
        <dbReference type="EMBL" id="RRG20529.1"/>
    </source>
</evidence>
<evidence type="ECO:0000313" key="2">
    <source>
        <dbReference type="Proteomes" id="UP000285794"/>
    </source>
</evidence>
<sequence>MKTVDITYENLVDFSVHPSDLERLDGGWKGLKKYIEESEADGLELLIGYEPASDDISKEIVKSIHLPFWITWLDVWRKGEQGLKAYFPPMPANHIQYCCGGSNQKEMIATQKKLWELAAVYQPKQAVMHAAHVELEHAFTRKFTYTDTEVLQSFSELLNRTAQEFSDGEPPCVIGIENLWWPGLNFGSSSLTDDFAALLNFDKWNFVLDTGHLMNTNPKLRCEDEAVDFVLEKLSQLSTDIRKRIQSMHLNLSLSGEYQLQQIRQGLPVDWSDLTHGEKYSSARHHVLKIDQHLPFQTERVKEIVNMIQPHTVIHEFITPTMAQYDEHLKQQMAVLV</sequence>
<dbReference type="OrthoDB" id="6253202at2"/>